<evidence type="ECO:0000313" key="2">
    <source>
        <dbReference type="EMBL" id="MDE5416013.1"/>
    </source>
</evidence>
<proteinExistence type="predicted"/>
<dbReference type="Gene3D" id="3.40.50.150">
    <property type="entry name" value="Vaccinia Virus protein VP39"/>
    <property type="match status" value="1"/>
</dbReference>
<sequence>MVTIHTSERIDYLPNRSLQIIQASDVFSFSMDAVLLAKFAYVPIQKGKIIDLCTGNGIIPFMLSTRSKASITGVEIQERLYDMAVRSNELNQLSSQIDFVQADIKSLPPEILGQEYDLVTCNPPYFEKKELSDRNVNIHFQIARHEIYCTLEDVIQVCSKLVRQKGKVALVHRPERLTDIFEQMRKYRIEPKRVQFVQPKANKEANIVLVEGIKDGKPGVKCLPTIIVYEDEKTYTKEFQAIYYG</sequence>
<evidence type="ECO:0000313" key="3">
    <source>
        <dbReference type="Proteomes" id="UP001148125"/>
    </source>
</evidence>
<dbReference type="InterPro" id="IPR007848">
    <property type="entry name" value="Small_mtfrase_dom"/>
</dbReference>
<organism evidence="2 3">
    <name type="scientific">Alkalihalobacterium chitinilyticum</name>
    <dbReference type="NCBI Taxonomy" id="2980103"/>
    <lineage>
        <taxon>Bacteria</taxon>
        <taxon>Bacillati</taxon>
        <taxon>Bacillota</taxon>
        <taxon>Bacilli</taxon>
        <taxon>Bacillales</taxon>
        <taxon>Bacillaceae</taxon>
        <taxon>Alkalihalobacterium</taxon>
    </lineage>
</organism>
<evidence type="ECO:0000259" key="1">
    <source>
        <dbReference type="Pfam" id="PF05175"/>
    </source>
</evidence>
<gene>
    <name evidence="2" type="ORF">N7Z68_22020</name>
</gene>
<dbReference type="SUPFAM" id="SSF53335">
    <property type="entry name" value="S-adenosyl-L-methionine-dependent methyltransferases"/>
    <property type="match status" value="1"/>
</dbReference>
<name>A0ABT5VKN5_9BACI</name>
<dbReference type="Pfam" id="PF05175">
    <property type="entry name" value="MTS"/>
    <property type="match status" value="1"/>
</dbReference>
<dbReference type="InterPro" id="IPR050210">
    <property type="entry name" value="tRNA_Adenine-N(6)_MTase"/>
</dbReference>
<accession>A0ABT5VKN5</accession>
<comment type="caution">
    <text evidence="2">The sequence shown here is derived from an EMBL/GenBank/DDBJ whole genome shotgun (WGS) entry which is preliminary data.</text>
</comment>
<dbReference type="CDD" id="cd02440">
    <property type="entry name" value="AdoMet_MTases"/>
    <property type="match status" value="1"/>
</dbReference>
<dbReference type="EMBL" id="JAOTPO010000024">
    <property type="protein sequence ID" value="MDE5416013.1"/>
    <property type="molecule type" value="Genomic_DNA"/>
</dbReference>
<dbReference type="RefSeq" id="WP_275120598.1">
    <property type="nucleotide sequence ID" value="NZ_JAOTPO010000024.1"/>
</dbReference>
<dbReference type="PANTHER" id="PTHR47739:SF1">
    <property type="entry name" value="TRNA1(VAL) (ADENINE(37)-N6)-METHYLTRANSFERASE"/>
    <property type="match status" value="1"/>
</dbReference>
<protein>
    <submittedName>
        <fullName evidence="2">tRNA1(Val) (Adenine(37)-N6)-methyltransferase</fullName>
    </submittedName>
</protein>
<reference evidence="2" key="1">
    <citation type="submission" date="2024-05" db="EMBL/GenBank/DDBJ databases">
        <title>Alkalihalobacillus sp. strain MEB203 novel alkaliphilic bacterium from Lonar Lake, India.</title>
        <authorList>
            <person name="Joshi A."/>
            <person name="Thite S."/>
            <person name="Mengade P."/>
        </authorList>
    </citation>
    <scope>NUCLEOTIDE SEQUENCE</scope>
    <source>
        <strain evidence="2">MEB 203</strain>
    </source>
</reference>
<dbReference type="PANTHER" id="PTHR47739">
    <property type="entry name" value="TRNA1(VAL) (ADENINE(37)-N6)-METHYLTRANSFERASE"/>
    <property type="match status" value="1"/>
</dbReference>
<keyword evidence="3" id="KW-1185">Reference proteome</keyword>
<feature type="domain" description="Methyltransferase small" evidence="1">
    <location>
        <begin position="33"/>
        <end position="136"/>
    </location>
</feature>
<dbReference type="Proteomes" id="UP001148125">
    <property type="component" value="Unassembled WGS sequence"/>
</dbReference>
<dbReference type="InterPro" id="IPR029063">
    <property type="entry name" value="SAM-dependent_MTases_sf"/>
</dbReference>